<dbReference type="eggNOG" id="COG4632">
    <property type="taxonomic scope" value="Bacteria"/>
</dbReference>
<keyword evidence="1" id="KW-0732">Signal</keyword>
<dbReference type="SUPFAM" id="SSF55383">
    <property type="entry name" value="Copper amine oxidase, domain N"/>
    <property type="match status" value="1"/>
</dbReference>
<dbReference type="Pfam" id="PF20316">
    <property type="entry name" value="DUF6612"/>
    <property type="match status" value="1"/>
</dbReference>
<feature type="signal peptide" evidence="1">
    <location>
        <begin position="1"/>
        <end position="24"/>
    </location>
</feature>
<evidence type="ECO:0000256" key="1">
    <source>
        <dbReference type="SAM" id="SignalP"/>
    </source>
</evidence>
<protein>
    <submittedName>
        <fullName evidence="3">Copper amine oxidase-like domain-containing protein</fullName>
    </submittedName>
</protein>
<dbReference type="Gene3D" id="3.30.457.10">
    <property type="entry name" value="Copper amine oxidase-like, N-terminal domain"/>
    <property type="match status" value="1"/>
</dbReference>
<evidence type="ECO:0000313" key="3">
    <source>
        <dbReference type="EMBL" id="KNY29150.1"/>
    </source>
</evidence>
<dbReference type="STRING" id="398512.Bccel_4424"/>
<dbReference type="RefSeq" id="WP_036937123.1">
    <property type="nucleotide sequence ID" value="NZ_JQKC01000005.1"/>
</dbReference>
<reference evidence="4" key="1">
    <citation type="submission" date="2015-07" db="EMBL/GenBank/DDBJ databases">
        <title>Near-Complete Genome Sequence of the Cellulolytic Bacterium Bacteroides (Pseudobacteroides) cellulosolvens ATCC 35603.</title>
        <authorList>
            <person name="Dassa B."/>
            <person name="Utturkar S.M."/>
            <person name="Klingeman D.M."/>
            <person name="Hurt R.A."/>
            <person name="Keller M."/>
            <person name="Xu J."/>
            <person name="Reddy Y.H.K."/>
            <person name="Borovok I."/>
            <person name="Grinberg I.R."/>
            <person name="Lamed R."/>
            <person name="Zhivin O."/>
            <person name="Bayer E.A."/>
            <person name="Brown S.D."/>
        </authorList>
    </citation>
    <scope>NUCLEOTIDE SEQUENCE [LARGE SCALE GENOMIC DNA]</scope>
    <source>
        <strain evidence="4">DSM 2933</strain>
    </source>
</reference>
<dbReference type="InterPro" id="IPR036582">
    <property type="entry name" value="Mao_N_sf"/>
</dbReference>
<dbReference type="OrthoDB" id="2666280at2"/>
<keyword evidence="4" id="KW-1185">Reference proteome</keyword>
<feature type="chain" id="PRO_5005566154" evidence="1">
    <location>
        <begin position="25"/>
        <end position="381"/>
    </location>
</feature>
<dbReference type="InterPro" id="IPR046720">
    <property type="entry name" value="DUF6612"/>
</dbReference>
<dbReference type="Proteomes" id="UP000036923">
    <property type="component" value="Unassembled WGS sequence"/>
</dbReference>
<organism evidence="3 4">
    <name type="scientific">Pseudobacteroides cellulosolvens ATCC 35603 = DSM 2933</name>
    <dbReference type="NCBI Taxonomy" id="398512"/>
    <lineage>
        <taxon>Bacteria</taxon>
        <taxon>Bacillati</taxon>
        <taxon>Bacillota</taxon>
        <taxon>Clostridia</taxon>
        <taxon>Eubacteriales</taxon>
        <taxon>Oscillospiraceae</taxon>
        <taxon>Pseudobacteroides</taxon>
    </lineage>
</organism>
<comment type="caution">
    <text evidence="3">The sequence shown here is derived from an EMBL/GenBank/DDBJ whole genome shotgun (WGS) entry which is preliminary data.</text>
</comment>
<name>A0A0L6JTZ6_9FIRM</name>
<gene>
    <name evidence="3" type="ORF">Bccel_4424</name>
</gene>
<accession>A0A0L6JTZ6</accession>
<dbReference type="Gene3D" id="2.50.20.20">
    <property type="match status" value="1"/>
</dbReference>
<dbReference type="AlphaFoldDB" id="A0A0L6JTZ6"/>
<sequence precursor="true">MKKNILLLVCSIFFASLFASASFAADSIKESPKIKIIIDGKVNKYSKAPINYKGRTMLPFREVSVNLGVKNDNDHIAWNGNDRSIALKKDDVNVSLKIGSNKATVNSVEQTLDVEPVLYNGNTYIPARFVSQAFGKKVVWDQASNSVMIREEEEFNKVKSILEKSNEATKDAKTMKCSYTADMNMTIVGQKSNVKMSGDMEMDVKNFIMHMTSTVNMLGMSLPTEQYMADNKVYTKDPMSGSWIYQEMDMEQFQKQLSQQASIELSDKMYAGLTVDDSSKDEIILKGNIYMDSLMSQLGDNVKGTGIEYNSVYMEMSLDKTTYVPKSAKMDMSITMNQTIEGSTQKIDADMKMEMKYTDFNGDYEIKVPDEVISTAKKAEL</sequence>
<feature type="domain" description="Copper amine oxidase-like N-terminal" evidence="2">
    <location>
        <begin position="38"/>
        <end position="149"/>
    </location>
</feature>
<evidence type="ECO:0000313" key="4">
    <source>
        <dbReference type="Proteomes" id="UP000036923"/>
    </source>
</evidence>
<dbReference type="InterPro" id="IPR012854">
    <property type="entry name" value="Cu_amine_oxidase-like_N"/>
</dbReference>
<dbReference type="EMBL" id="LGTC01000001">
    <property type="protein sequence ID" value="KNY29150.1"/>
    <property type="molecule type" value="Genomic_DNA"/>
</dbReference>
<dbReference type="Pfam" id="PF07833">
    <property type="entry name" value="Cu_amine_oxidN1"/>
    <property type="match status" value="1"/>
</dbReference>
<evidence type="ECO:0000259" key="2">
    <source>
        <dbReference type="Pfam" id="PF07833"/>
    </source>
</evidence>
<proteinExistence type="predicted"/>